<name>A0A0L6Z6M9_9CLOT</name>
<dbReference type="EMBL" id="LHUR01000036">
    <property type="protein sequence ID" value="KOA18622.1"/>
    <property type="molecule type" value="Genomic_DNA"/>
</dbReference>
<evidence type="ECO:0000313" key="1">
    <source>
        <dbReference type="EMBL" id="KOA18622.1"/>
    </source>
</evidence>
<protein>
    <recommendedName>
        <fullName evidence="3">MORN repeat variant</fullName>
    </recommendedName>
</protein>
<comment type="caution">
    <text evidence="1">The sequence shown here is derived from an EMBL/GenBank/DDBJ whole genome shotgun (WGS) entry which is preliminary data.</text>
</comment>
<organism evidence="1 2">
    <name type="scientific">Clostridium homopropionicum DSM 5847</name>
    <dbReference type="NCBI Taxonomy" id="1121318"/>
    <lineage>
        <taxon>Bacteria</taxon>
        <taxon>Bacillati</taxon>
        <taxon>Bacillota</taxon>
        <taxon>Clostridia</taxon>
        <taxon>Eubacteriales</taxon>
        <taxon>Clostridiaceae</taxon>
        <taxon>Clostridium</taxon>
    </lineage>
</organism>
<dbReference type="Proteomes" id="UP000037043">
    <property type="component" value="Unassembled WGS sequence"/>
</dbReference>
<gene>
    <name evidence="1" type="ORF">CLHOM_29060</name>
</gene>
<proteinExistence type="predicted"/>
<accession>A0A0L6Z6M9</accession>
<evidence type="ECO:0000313" key="2">
    <source>
        <dbReference type="Proteomes" id="UP000037043"/>
    </source>
</evidence>
<sequence length="317" mass="36364">MNEITKEYKTIKGIYLMDQYSNGNIRDCVLNKRNIIKTKYGYLIPQYEDSGERRKCNISLSFYNDGCLKSISLQEKTSIETNLGVFQAEYLTFYKTGNIKRLFPLNGKITGYWSEEDEYKLAEKYDFNFSFGKFREKVIGISFYESGEAKSITLWPKDKVVLETPVGSAEVRIGFSMYSSGKIKSFEPFKPIELETPIGLIMAYDNQAIGIHADSNSLKFSESGKLEILKTSLNEVEVVNKDGVKRIYKPQIRRSEIDEMAIDIIPMKIEFNYNKVRFNNEEDEYNISKCEFKISKFSLKAEKACTNCSSCSSCSGC</sequence>
<keyword evidence="2" id="KW-1185">Reference proteome</keyword>
<dbReference type="STRING" id="36844.SAMN04488501_11043"/>
<reference evidence="2" key="1">
    <citation type="submission" date="2015-08" db="EMBL/GenBank/DDBJ databases">
        <title>Genome sequence of the strict anaerobe Clostridium homopropionicum LuHBu1 (DSM 5847T).</title>
        <authorList>
            <person name="Poehlein A."/>
            <person name="Beck M."/>
            <person name="Schiel-Bengelsdorf B."/>
            <person name="Bengelsdorf F.R."/>
            <person name="Daniel R."/>
            <person name="Duerre P."/>
        </authorList>
    </citation>
    <scope>NUCLEOTIDE SEQUENCE [LARGE SCALE GENOMIC DNA]</scope>
    <source>
        <strain evidence="2">DSM 5847</strain>
    </source>
</reference>
<dbReference type="AlphaFoldDB" id="A0A0L6Z6M9"/>
<dbReference type="PATRIC" id="fig|1121318.3.peg.2916"/>
<evidence type="ECO:0008006" key="3">
    <source>
        <dbReference type="Google" id="ProtNLM"/>
    </source>
</evidence>